<organism evidence="1">
    <name type="scientific">termite gut metagenome</name>
    <dbReference type="NCBI Taxonomy" id="433724"/>
    <lineage>
        <taxon>unclassified sequences</taxon>
        <taxon>metagenomes</taxon>
        <taxon>organismal metagenomes</taxon>
    </lineage>
</organism>
<proteinExistence type="predicted"/>
<sequence>MISEADRLDKAKKDAQKKAKEGDLKALDSSYGSDQAALKEMFLNGDIKREEDYHERMLELELDYLQSRKRLLIQYGEDTAKVEDQIVDKRII</sequence>
<gene>
    <name evidence="1" type="ORF">EZS27_025391</name>
</gene>
<reference evidence="1" key="1">
    <citation type="submission" date="2019-03" db="EMBL/GenBank/DDBJ databases">
        <title>Single cell metagenomics reveals metabolic interactions within the superorganism composed of flagellate Streblomastix strix and complex community of Bacteroidetes bacteria on its surface.</title>
        <authorList>
            <person name="Treitli S.C."/>
            <person name="Kolisko M."/>
            <person name="Husnik F."/>
            <person name="Keeling P."/>
            <person name="Hampl V."/>
        </authorList>
    </citation>
    <scope>NUCLEOTIDE SEQUENCE</scope>
    <source>
        <strain evidence="1">STM</strain>
    </source>
</reference>
<accession>A0A5J4QY99</accession>
<dbReference type="EMBL" id="SNRY01002371">
    <property type="protein sequence ID" value="KAA6325393.1"/>
    <property type="molecule type" value="Genomic_DNA"/>
</dbReference>
<evidence type="ECO:0000313" key="1">
    <source>
        <dbReference type="EMBL" id="KAA6325393.1"/>
    </source>
</evidence>
<dbReference type="AlphaFoldDB" id="A0A5J4QY99"/>
<protein>
    <submittedName>
        <fullName evidence="1">Uncharacterized protein</fullName>
    </submittedName>
</protein>
<comment type="caution">
    <text evidence="1">The sequence shown here is derived from an EMBL/GenBank/DDBJ whole genome shotgun (WGS) entry which is preliminary data.</text>
</comment>
<name>A0A5J4QY99_9ZZZZ</name>